<comment type="caution">
    <text evidence="2">The sequence shown here is derived from an EMBL/GenBank/DDBJ whole genome shotgun (WGS) entry which is preliminary data.</text>
</comment>
<dbReference type="InterPro" id="IPR046521">
    <property type="entry name" value="DUF6698"/>
</dbReference>
<name>X8J165_9AGAM</name>
<reference evidence="3" key="1">
    <citation type="journal article" date="2014" name="Genome Announc.">
        <title>Draft genome sequence of the plant-pathogenic soil fungus Rhizoctonia solani anastomosis group 3 strain Rhs1AP.</title>
        <authorList>
            <person name="Cubeta M.A."/>
            <person name="Thomas E."/>
            <person name="Dean R.A."/>
            <person name="Jabaji S."/>
            <person name="Neate S.M."/>
            <person name="Tavantzis S."/>
            <person name="Toda T."/>
            <person name="Vilgalys R."/>
            <person name="Bharathan N."/>
            <person name="Fedorova-Abrams N."/>
            <person name="Pakala S.B."/>
            <person name="Pakala S.M."/>
            <person name="Zafar N."/>
            <person name="Joardar V."/>
            <person name="Losada L."/>
            <person name="Nierman W.C."/>
        </authorList>
    </citation>
    <scope>NUCLEOTIDE SEQUENCE [LARGE SCALE GENOMIC DNA]</scope>
    <source>
        <strain evidence="3">AG-3</strain>
    </source>
</reference>
<feature type="compositionally biased region" description="Acidic residues" evidence="1">
    <location>
        <begin position="41"/>
        <end position="53"/>
    </location>
</feature>
<dbReference type="Pfam" id="PF20414">
    <property type="entry name" value="DUF6698"/>
    <property type="match status" value="1"/>
</dbReference>
<organism evidence="2 3">
    <name type="scientific">Rhizoctonia solani AG-3 Rhs1AP</name>
    <dbReference type="NCBI Taxonomy" id="1086054"/>
    <lineage>
        <taxon>Eukaryota</taxon>
        <taxon>Fungi</taxon>
        <taxon>Dikarya</taxon>
        <taxon>Basidiomycota</taxon>
        <taxon>Agaricomycotina</taxon>
        <taxon>Agaricomycetes</taxon>
        <taxon>Cantharellales</taxon>
        <taxon>Ceratobasidiaceae</taxon>
        <taxon>Rhizoctonia</taxon>
    </lineage>
</organism>
<accession>X8J165</accession>
<proteinExistence type="predicted"/>
<dbReference type="Proteomes" id="UP000030108">
    <property type="component" value="Unassembled WGS sequence"/>
</dbReference>
<dbReference type="AlphaFoldDB" id="X8J165"/>
<evidence type="ECO:0000313" key="3">
    <source>
        <dbReference type="Proteomes" id="UP000030108"/>
    </source>
</evidence>
<feature type="non-terminal residue" evidence="2">
    <location>
        <position position="409"/>
    </location>
</feature>
<sequence length="409" mass="45479">MALPMVAGAPGFSVPYRRLPLPPPPPPPPGAPGGPGSSPEPEGDPEGEAEQELQDNHPLDSDQSPLPTNARQLTHMIGMFWSARSLVNAGNQLCRASKNGSEQTLCATASNAQKLYFDLYDELDRLQPDLFDLMAAKDNFFMRNVRDKWSICKMHETLEGFQSFVHLADEAKAKDNHKVKHTLPHMQEWVPSLKGEPKANRGLAHPQCSYLLSPITVNWEDNEQRHQFEQCSNPPLVAAHWPRLMYLNEVGHPNKPSGGLFQGELLVQSAEVILKSPLSVLLSINIRPGAVRRGRKGVAAKYQLTHITPRFLAYVAVVTRFAVSAKETFSDNSGSFNYIDFYNQVCEYLEAPWFQAQAQVLIAWWNKRLFPNSVIHLGNGTGGASDIQNSMLALLEAELEANTDDKHKD</sequence>
<protein>
    <submittedName>
        <fullName evidence="2">Uncharacterized protein</fullName>
    </submittedName>
</protein>
<dbReference type="EMBL" id="JATN01000322">
    <property type="protein sequence ID" value="EUC55249.1"/>
    <property type="molecule type" value="Genomic_DNA"/>
</dbReference>
<gene>
    <name evidence="2" type="ORF">RSOL_104430</name>
</gene>
<feature type="region of interest" description="Disordered" evidence="1">
    <location>
        <begin position="1"/>
        <end position="68"/>
    </location>
</feature>
<evidence type="ECO:0000313" key="2">
    <source>
        <dbReference type="EMBL" id="EUC55249.1"/>
    </source>
</evidence>
<feature type="compositionally biased region" description="Pro residues" evidence="1">
    <location>
        <begin position="20"/>
        <end position="32"/>
    </location>
</feature>
<evidence type="ECO:0000256" key="1">
    <source>
        <dbReference type="SAM" id="MobiDB-lite"/>
    </source>
</evidence>
<dbReference type="OrthoDB" id="3160134at2759"/>